<dbReference type="Gene3D" id="2.30.30.110">
    <property type="match status" value="1"/>
</dbReference>
<organism evidence="8 9">
    <name type="scientific">Stutzerimonas kirkiae</name>
    <dbReference type="NCBI Taxonomy" id="2211392"/>
    <lineage>
        <taxon>Bacteria</taxon>
        <taxon>Pseudomonadati</taxon>
        <taxon>Pseudomonadota</taxon>
        <taxon>Gammaproteobacteria</taxon>
        <taxon>Pseudomonadales</taxon>
        <taxon>Pseudomonadaceae</taxon>
        <taxon>Stutzerimonas</taxon>
    </lineage>
</organism>
<dbReference type="InterPro" id="IPR011067">
    <property type="entry name" value="Plasmid_toxin/cell-grow_inhib"/>
</dbReference>
<dbReference type="EMBL" id="QJUP01000004">
    <property type="protein sequence ID" value="TBU98594.1"/>
    <property type="molecule type" value="Genomic_DNA"/>
</dbReference>
<keyword evidence="3" id="KW-0678">Repressor</keyword>
<evidence type="ECO:0000256" key="7">
    <source>
        <dbReference type="ARBA" id="ARBA00033135"/>
    </source>
</evidence>
<dbReference type="AlphaFoldDB" id="A0A4V2KDC7"/>
<dbReference type="Pfam" id="PF01845">
    <property type="entry name" value="CcdB"/>
    <property type="match status" value="1"/>
</dbReference>
<comment type="caution">
    <text evidence="8">The sequence shown here is derived from an EMBL/GenBank/DDBJ whole genome shotgun (WGS) entry which is preliminary data.</text>
</comment>
<evidence type="ECO:0000256" key="1">
    <source>
        <dbReference type="ARBA" id="ARBA00005230"/>
    </source>
</evidence>
<evidence type="ECO:0000256" key="3">
    <source>
        <dbReference type="ARBA" id="ARBA00022491"/>
    </source>
</evidence>
<comment type="similarity">
    <text evidence="1">Belongs to the CcdB toxin family.</text>
</comment>
<dbReference type="InterPro" id="IPR002712">
    <property type="entry name" value="CcdB"/>
</dbReference>
<gene>
    <name evidence="8" type="ORF">DNJ96_04980</name>
</gene>
<accession>A0A4V2KDC7</accession>
<evidence type="ECO:0000256" key="5">
    <source>
        <dbReference type="ARBA" id="ARBA00023163"/>
    </source>
</evidence>
<dbReference type="RefSeq" id="WP_131183714.1">
    <property type="nucleotide sequence ID" value="NZ_QJUO01000006.1"/>
</dbReference>
<keyword evidence="9" id="KW-1185">Reference proteome</keyword>
<evidence type="ECO:0000256" key="4">
    <source>
        <dbReference type="ARBA" id="ARBA00023015"/>
    </source>
</evidence>
<keyword evidence="5" id="KW-0804">Transcription</keyword>
<evidence type="ECO:0000256" key="6">
    <source>
        <dbReference type="ARBA" id="ARBA00029628"/>
    </source>
</evidence>
<dbReference type="GO" id="GO:0006276">
    <property type="term" value="P:plasmid maintenance"/>
    <property type="evidence" value="ECO:0007669"/>
    <property type="project" value="InterPro"/>
</dbReference>
<reference evidence="8 9" key="1">
    <citation type="submission" date="2018-06" db="EMBL/GenBank/DDBJ databases">
        <title>Three novel Pseudomonas species isolated from symptomatic oak.</title>
        <authorList>
            <person name="Bueno-Gonzalez V."/>
            <person name="Brady C."/>
        </authorList>
    </citation>
    <scope>NUCLEOTIDE SEQUENCE [LARGE SCALE GENOMIC DNA]</scope>
    <source>
        <strain evidence="8 9">P17C</strain>
    </source>
</reference>
<dbReference type="GO" id="GO:0008657">
    <property type="term" value="F:DNA topoisomerase type II (double strand cut, ATP-hydrolyzing) inhibitor activity"/>
    <property type="evidence" value="ECO:0007669"/>
    <property type="project" value="InterPro"/>
</dbReference>
<protein>
    <recommendedName>
        <fullName evidence="2">Toxin CcdB</fullName>
    </recommendedName>
    <alternativeName>
        <fullName evidence="7">Cytotoxic protein CcdB</fullName>
    </alternativeName>
    <alternativeName>
        <fullName evidence="6">Protein LetD</fullName>
    </alternativeName>
</protein>
<evidence type="ECO:0000313" key="9">
    <source>
        <dbReference type="Proteomes" id="UP000292639"/>
    </source>
</evidence>
<dbReference type="Proteomes" id="UP000292639">
    <property type="component" value="Unassembled WGS sequence"/>
</dbReference>
<keyword evidence="4" id="KW-0805">Transcription regulation</keyword>
<evidence type="ECO:0000256" key="2">
    <source>
        <dbReference type="ARBA" id="ARBA00015075"/>
    </source>
</evidence>
<name>A0A4V2KDC7_9GAMM</name>
<sequence>MSQFAVYKNTNPATKAAVPFLLDIQSDLITEIGTRVVVPLYTAEAMQGKTLKTLTPTFEIEGKRYVMVTPQLAGISRKQLGAQVSDLCEQRDAIIAALDLLITGI</sequence>
<proteinExistence type="inferred from homology"/>
<evidence type="ECO:0000313" key="8">
    <source>
        <dbReference type="EMBL" id="TBU98594.1"/>
    </source>
</evidence>
<dbReference type="SUPFAM" id="SSF50118">
    <property type="entry name" value="Cell growth inhibitor/plasmid maintenance toxic component"/>
    <property type="match status" value="1"/>
</dbReference>